<keyword evidence="2" id="KW-0285">Flavoprotein</keyword>
<dbReference type="SUPFAM" id="SSF50475">
    <property type="entry name" value="FMN-binding split barrel"/>
    <property type="match status" value="1"/>
</dbReference>
<dbReference type="Proteomes" id="UP000028607">
    <property type="component" value="Unassembled WGS sequence"/>
</dbReference>
<sequence length="180" mass="19598">MIPLPLSRTFTLIEPGPVVLVTTHDGTRANIMTISWTMVRSFDATFALTTGPWNHSWKALCATGECVFAIPTADMIDTVVGIGMCSGADTDKFERFDLTAVPAQHVRAPLIGECLANIECRVEEIVERLNLVLLQGVAAHIDTDRKDMRLLHAVGDGTFTADGERFDRSAAMRAKLPTGL</sequence>
<gene>
    <name evidence="5" type="ORF">DW2_17360</name>
</gene>
<dbReference type="PANTHER" id="PTHR43567:SF1">
    <property type="entry name" value="FLAVOREDOXIN"/>
    <property type="match status" value="1"/>
</dbReference>
<dbReference type="InterPro" id="IPR012349">
    <property type="entry name" value="Split_barrel_FMN-bd"/>
</dbReference>
<dbReference type="Pfam" id="PF01613">
    <property type="entry name" value="Flavin_Reduct"/>
    <property type="match status" value="1"/>
</dbReference>
<protein>
    <submittedName>
        <fullName evidence="5">Flavin reductase domain-containing protein</fullName>
    </submittedName>
</protein>
<comment type="cofactor">
    <cofactor evidence="1">
        <name>FMN</name>
        <dbReference type="ChEBI" id="CHEBI:58210"/>
    </cofactor>
</comment>
<comment type="similarity">
    <text evidence="3">Belongs to the flavoredoxin family.</text>
</comment>
<dbReference type="GO" id="GO:0016646">
    <property type="term" value="F:oxidoreductase activity, acting on the CH-NH group of donors, NAD or NADP as acceptor"/>
    <property type="evidence" value="ECO:0007669"/>
    <property type="project" value="UniProtKB-ARBA"/>
</dbReference>
<evidence type="ECO:0000313" key="5">
    <source>
        <dbReference type="EMBL" id="KFE33608.1"/>
    </source>
</evidence>
<dbReference type="PANTHER" id="PTHR43567">
    <property type="entry name" value="FLAVOREDOXIN-RELATED-RELATED"/>
    <property type="match status" value="1"/>
</dbReference>
<keyword evidence="6" id="KW-1185">Reference proteome</keyword>
<dbReference type="eggNOG" id="COG1853">
    <property type="taxonomic scope" value="Bacteria"/>
</dbReference>
<feature type="domain" description="Flavin reductase like" evidence="4">
    <location>
        <begin position="12"/>
        <end position="159"/>
    </location>
</feature>
<dbReference type="Gene3D" id="2.30.110.10">
    <property type="entry name" value="Electron Transport, Fmn-binding Protein, Chain A"/>
    <property type="match status" value="1"/>
</dbReference>
<dbReference type="PATRIC" id="fig|1317124.6.peg.3500"/>
<dbReference type="RefSeq" id="WP_038148475.1">
    <property type="nucleotide sequence ID" value="NZ_AQRC01000017.1"/>
</dbReference>
<dbReference type="EMBL" id="AQRC01000017">
    <property type="protein sequence ID" value="KFE33608.1"/>
    <property type="molecule type" value="Genomic_DNA"/>
</dbReference>
<evidence type="ECO:0000256" key="2">
    <source>
        <dbReference type="ARBA" id="ARBA00022630"/>
    </source>
</evidence>
<dbReference type="AlphaFoldDB" id="A0A085TSB1"/>
<organism evidence="5 6">
    <name type="scientific">Thioclava atlantica</name>
    <dbReference type="NCBI Taxonomy" id="1317124"/>
    <lineage>
        <taxon>Bacteria</taxon>
        <taxon>Pseudomonadati</taxon>
        <taxon>Pseudomonadota</taxon>
        <taxon>Alphaproteobacteria</taxon>
        <taxon>Rhodobacterales</taxon>
        <taxon>Paracoccaceae</taxon>
        <taxon>Thioclava</taxon>
    </lineage>
</organism>
<evidence type="ECO:0000256" key="1">
    <source>
        <dbReference type="ARBA" id="ARBA00001917"/>
    </source>
</evidence>
<dbReference type="SMART" id="SM00903">
    <property type="entry name" value="Flavin_Reduct"/>
    <property type="match status" value="1"/>
</dbReference>
<proteinExistence type="inferred from homology"/>
<accession>A0A085TSB1</accession>
<dbReference type="STRING" id="1317124.DW2_17360"/>
<name>A0A085TSB1_9RHOB</name>
<dbReference type="OrthoDB" id="9792436at2"/>
<reference evidence="5 6" key="2">
    <citation type="journal article" date="2015" name="Antonie Van Leeuwenhoek">
        <title>Thioclava indica sp. nov., isolated from surface seawater of the Indian Ocean.</title>
        <authorList>
            <person name="Liu Y."/>
            <person name="Lai Q."/>
            <person name="Du J."/>
            <person name="Xu H."/>
            <person name="Jiang L."/>
            <person name="Shao Z."/>
        </authorList>
    </citation>
    <scope>NUCLEOTIDE SEQUENCE [LARGE SCALE GENOMIC DNA]</scope>
    <source>
        <strain evidence="5 6">13D2W-2</strain>
    </source>
</reference>
<dbReference type="InterPro" id="IPR052174">
    <property type="entry name" value="Flavoredoxin"/>
</dbReference>
<evidence type="ECO:0000313" key="6">
    <source>
        <dbReference type="Proteomes" id="UP000028607"/>
    </source>
</evidence>
<reference evidence="6" key="1">
    <citation type="submission" date="2013-04" db="EMBL/GenBank/DDBJ databases">
        <title>Thioclava sp. 13D2W-2 Genome Sequencing.</title>
        <authorList>
            <person name="Lai Q."/>
            <person name="Li G."/>
            <person name="Shao Z."/>
        </authorList>
    </citation>
    <scope>NUCLEOTIDE SEQUENCE [LARGE SCALE GENOMIC DNA]</scope>
    <source>
        <strain evidence="6">13D2W-2</strain>
    </source>
</reference>
<evidence type="ECO:0000259" key="4">
    <source>
        <dbReference type="SMART" id="SM00903"/>
    </source>
</evidence>
<evidence type="ECO:0000256" key="3">
    <source>
        <dbReference type="ARBA" id="ARBA00038054"/>
    </source>
</evidence>
<comment type="caution">
    <text evidence="5">The sequence shown here is derived from an EMBL/GenBank/DDBJ whole genome shotgun (WGS) entry which is preliminary data.</text>
</comment>
<dbReference type="InterPro" id="IPR002563">
    <property type="entry name" value="Flavin_Rdtase-like_dom"/>
</dbReference>
<dbReference type="GO" id="GO:0010181">
    <property type="term" value="F:FMN binding"/>
    <property type="evidence" value="ECO:0007669"/>
    <property type="project" value="InterPro"/>
</dbReference>